<organism evidence="5 6">
    <name type="scientific">Methanobacterium subterraneum</name>
    <dbReference type="NCBI Taxonomy" id="59277"/>
    <lineage>
        <taxon>Archaea</taxon>
        <taxon>Methanobacteriati</taxon>
        <taxon>Methanobacteriota</taxon>
        <taxon>Methanomada group</taxon>
        <taxon>Methanobacteria</taxon>
        <taxon>Methanobacteriales</taxon>
        <taxon>Methanobacteriaceae</taxon>
        <taxon>Methanobacterium</taxon>
    </lineage>
</organism>
<dbReference type="InterPro" id="IPR036388">
    <property type="entry name" value="WH-like_DNA-bd_sf"/>
</dbReference>
<dbReference type="Gene3D" id="3.30.460.10">
    <property type="entry name" value="Beta Polymerase, domain 2"/>
    <property type="match status" value="1"/>
</dbReference>
<dbReference type="SUPFAM" id="SSF46785">
    <property type="entry name" value="Winged helix' DNA-binding domain"/>
    <property type="match status" value="1"/>
</dbReference>
<dbReference type="SUPFAM" id="SSF81301">
    <property type="entry name" value="Nucleotidyltransferase"/>
    <property type="match status" value="1"/>
</dbReference>
<dbReference type="Proteomes" id="UP000232806">
    <property type="component" value="Chromosome"/>
</dbReference>
<dbReference type="InterPro" id="IPR052548">
    <property type="entry name" value="Type_VII_TA_antitoxin"/>
</dbReference>
<dbReference type="Gene3D" id="1.10.10.10">
    <property type="entry name" value="Winged helix-like DNA-binding domain superfamily/Winged helix DNA-binding domain"/>
    <property type="match status" value="1"/>
</dbReference>
<dbReference type="InterPro" id="IPR011991">
    <property type="entry name" value="ArsR-like_HTH"/>
</dbReference>
<evidence type="ECO:0000256" key="1">
    <source>
        <dbReference type="ARBA" id="ARBA00034531"/>
    </source>
</evidence>
<dbReference type="AlphaFoldDB" id="A0A2H4VEN3"/>
<dbReference type="InterPro" id="IPR041633">
    <property type="entry name" value="Polbeta"/>
</dbReference>
<sequence>MFEKMNIFSGPSLSILKFLGRRYYEDYHTRELVRQLGISLGTASKSLKILTWEDLLIKRERGRLSIYQANMENPILRELKIIFTLFDLEVMIKELKKDSSRIMLYGSCATGEDTSKSDIDLFVLTDNPRHVNEITTKHQKEISRHISPVIVTENEFRQIKREDQPFYNQIMKGRSLYEVSI</sequence>
<reference evidence="5 6" key="1">
    <citation type="submission" date="2016-10" db="EMBL/GenBank/DDBJ databases">
        <title>Comparative genomics between deep and shallow subseafloor isolates.</title>
        <authorList>
            <person name="Ishii S."/>
            <person name="Miller J.R."/>
            <person name="Sutton G."/>
            <person name="Suzuki S."/>
            <person name="Methe B."/>
            <person name="Inagaki F."/>
            <person name="Imachi H."/>
        </authorList>
    </citation>
    <scope>NUCLEOTIDE SEQUENCE [LARGE SCALE GENOMIC DNA]</scope>
    <source>
        <strain evidence="5 6">MO-MB1</strain>
    </source>
</reference>
<dbReference type="OrthoDB" id="9287at2157"/>
<comment type="catalytic activity">
    <reaction evidence="2">
        <text>O-(5'-adenylyl)-L-tyrosyl-[protein] + ATP = O-[5'-(adenylyl-(5'-&gt;3')-adenylyl)]-L-tyrosyl-[protein] + diphosphate</text>
        <dbReference type="Rhea" id="RHEA:66528"/>
        <dbReference type="Rhea" id="RHEA-COMP:13846"/>
        <dbReference type="Rhea" id="RHEA-COMP:17046"/>
        <dbReference type="ChEBI" id="CHEBI:30616"/>
        <dbReference type="ChEBI" id="CHEBI:33019"/>
        <dbReference type="ChEBI" id="CHEBI:83624"/>
        <dbReference type="ChEBI" id="CHEBI:167160"/>
    </reaction>
</comment>
<proteinExistence type="predicted"/>
<dbReference type="InterPro" id="IPR036390">
    <property type="entry name" value="WH_DNA-bd_sf"/>
</dbReference>
<dbReference type="CDD" id="cd05403">
    <property type="entry name" value="NT_KNTase_like"/>
    <property type="match status" value="1"/>
</dbReference>
<feature type="domain" description="Polymerase beta nucleotidyltransferase" evidence="4">
    <location>
        <begin position="99"/>
        <end position="178"/>
    </location>
</feature>
<protein>
    <recommendedName>
        <fullName evidence="1">protein adenylyltransferase</fullName>
        <ecNumber evidence="1">2.7.7.108</ecNumber>
    </recommendedName>
</protein>
<evidence type="ECO:0000313" key="5">
    <source>
        <dbReference type="EMBL" id="AUB56558.1"/>
    </source>
</evidence>
<dbReference type="PANTHER" id="PTHR33933">
    <property type="entry name" value="NUCLEOTIDYLTRANSFERASE"/>
    <property type="match status" value="1"/>
</dbReference>
<dbReference type="RefSeq" id="WP_100906539.1">
    <property type="nucleotide sequence ID" value="NZ_CP017766.1"/>
</dbReference>
<dbReference type="GO" id="GO:0070733">
    <property type="term" value="F:AMPylase activity"/>
    <property type="evidence" value="ECO:0007669"/>
    <property type="project" value="UniProtKB-EC"/>
</dbReference>
<gene>
    <name evidence="5" type="ORF">BK007_11415</name>
</gene>
<name>A0A2H4VEN3_9EURY</name>
<evidence type="ECO:0000313" key="6">
    <source>
        <dbReference type="Proteomes" id="UP000232806"/>
    </source>
</evidence>
<dbReference type="CDD" id="cd00090">
    <property type="entry name" value="HTH_ARSR"/>
    <property type="match status" value="1"/>
</dbReference>
<evidence type="ECO:0000256" key="2">
    <source>
        <dbReference type="ARBA" id="ARBA00047518"/>
    </source>
</evidence>
<dbReference type="EMBL" id="CP017766">
    <property type="protein sequence ID" value="AUB56558.1"/>
    <property type="molecule type" value="Genomic_DNA"/>
</dbReference>
<evidence type="ECO:0000256" key="3">
    <source>
        <dbReference type="ARBA" id="ARBA00048696"/>
    </source>
</evidence>
<dbReference type="Pfam" id="PF18765">
    <property type="entry name" value="Polbeta"/>
    <property type="match status" value="1"/>
</dbReference>
<dbReference type="GeneID" id="35122222"/>
<evidence type="ECO:0000259" key="4">
    <source>
        <dbReference type="Pfam" id="PF18765"/>
    </source>
</evidence>
<dbReference type="EC" id="2.7.7.108" evidence="1"/>
<comment type="catalytic activity">
    <reaction evidence="3">
        <text>L-tyrosyl-[protein] + ATP = O-(5'-adenylyl)-L-tyrosyl-[protein] + diphosphate</text>
        <dbReference type="Rhea" id="RHEA:54288"/>
        <dbReference type="Rhea" id="RHEA-COMP:10136"/>
        <dbReference type="Rhea" id="RHEA-COMP:13846"/>
        <dbReference type="ChEBI" id="CHEBI:30616"/>
        <dbReference type="ChEBI" id="CHEBI:33019"/>
        <dbReference type="ChEBI" id="CHEBI:46858"/>
        <dbReference type="ChEBI" id="CHEBI:83624"/>
        <dbReference type="EC" id="2.7.7.108"/>
    </reaction>
</comment>
<dbReference type="PANTHER" id="PTHR33933:SF1">
    <property type="entry name" value="PROTEIN ADENYLYLTRANSFERASE MNTA-RELATED"/>
    <property type="match status" value="1"/>
</dbReference>
<dbReference type="InterPro" id="IPR043519">
    <property type="entry name" value="NT_sf"/>
</dbReference>
<accession>A0A2H4VEN3</accession>